<dbReference type="Gene3D" id="3.30.450.40">
    <property type="match status" value="7"/>
</dbReference>
<dbReference type="OrthoDB" id="1931120at2"/>
<dbReference type="Pfam" id="PF00512">
    <property type="entry name" value="HisKA"/>
    <property type="match status" value="1"/>
</dbReference>
<dbReference type="CDD" id="cd00082">
    <property type="entry name" value="HisKA"/>
    <property type="match status" value="1"/>
</dbReference>
<dbReference type="InterPro" id="IPR003018">
    <property type="entry name" value="GAF"/>
</dbReference>
<evidence type="ECO:0000256" key="2">
    <source>
        <dbReference type="ARBA" id="ARBA00012438"/>
    </source>
</evidence>
<dbReference type="SMART" id="SM00388">
    <property type="entry name" value="HisKA"/>
    <property type="match status" value="1"/>
</dbReference>
<dbReference type="Pfam" id="PF02518">
    <property type="entry name" value="HATPase_c"/>
    <property type="match status" value="1"/>
</dbReference>
<evidence type="ECO:0000313" key="5">
    <source>
        <dbReference type="EMBL" id="PTE12363.1"/>
    </source>
</evidence>
<dbReference type="SMART" id="SM00065">
    <property type="entry name" value="GAF"/>
    <property type="match status" value="7"/>
</dbReference>
<dbReference type="InterPro" id="IPR029016">
    <property type="entry name" value="GAF-like_dom_sf"/>
</dbReference>
<dbReference type="InterPro" id="IPR005467">
    <property type="entry name" value="His_kinase_dom"/>
</dbReference>
<keyword evidence="6" id="KW-1185">Reference proteome</keyword>
<dbReference type="Gene3D" id="3.30.565.10">
    <property type="entry name" value="Histidine kinase-like ATPase, C-terminal domain"/>
    <property type="match status" value="1"/>
</dbReference>
<dbReference type="EC" id="2.7.13.3" evidence="2"/>
<sequence>MRESHGQLEARIELLKFELNEALERETATGELLRVIASSPTDIKPVLDAVAASAARLCDAYDVIIRLRKDDMLHLSAHSGPIAVDEAPWPLERDRVMARSVIDAGTVQVEDLSEAGAEFAAGREMAIHYGFRTILATPLVSGGRAIGAISLRRREVRPFSDRQIELLKTFADQAVIAISNVRLFEEVQARTAELSEALAQQTATADVLKVISRSAFDLQPVLTTLLDSAIHLAGGDMGAISLRDGDWLRVMTGTGWTDELRAYEESHPHPIGRGTFQGRAALEGATIHVPDVSKDMEYKRQEAASMGHFRAALSVPLKRGQEVIGVFGMARRTVGPFSQRQIELVESFADQAVIAIENVRLFDEVQARNREVTEALERETATGSILRVIAASPTDIEPVLDAVAESAARLCDAHDATIYLRQGDRLAVGAHHGPIQVDDAGLPVARDVVTGRAVLDRAPVHVHDLTEAGVDFATGRAMAHRLGFRTILAIPLLRDGEAVGALMIRRIEMRPFTDKQIELLKTFADQAVIAISNVRLFEEVQARTAELTEALQQQTATADVLKVISRSAFNLGAVLDTLIASACRLCNAEMGLIFLARDGSFSPEASYGTPPGYLEFVRTHPIKPGRETFTGRAALTKAVVNVADALEDKEFTFSEARDRAGYRAMLAVPLLRQGEVIGVFAMPRRAPGAFSDKQVELVQTFADQAVIAIENVRLFEEVQQRTREATEALEYQTATSDVLSVISRSPTDGQPVFNMIAQSAARLCEAQFCFVYRFDGELLHFVAHHGITEESVEIVRNTFPVAPTRGSAAERAILYLDVAQIPDLTLDSEFTHRAAAAFSGLRSAVAVPMLRDGLPIGCIAVGRAETGFLAAKQVELLKTFADQAVIAIENVRLFDEVKARTAELSESLQQQTATADVLKVISRSAFDLQNVLDTLAESAAHLCDADIADFYRLVDDGFQWTTTFSRDPEAAPAHTKIMRQPGRGSVSGRVLLEQKTVHVPDFEADPEFTFTDVARQRGVRCILGVPLLRGTELMGLLLVMRKAPGPFSPKQIELVETFADQAVIAIENARLFEEVQTRTAELSESLRQQTATADVLKAISRSTFDLQPVLDTLVESAARLCDADKGVIFKRDGDAYRWSANYGNPPELEAFARANPFRPGRYSVTSRVALEARTIQVSDVLADPEYGATQFQQLGGYRTILCVPILREGAPVGVFALTRAEVRDFTPRQIELVETFADQAGIAIENVRLFDEVQARTEELSRSLADLRKAQDRLVQTEKLASLGQLTAGIAHEIKNPLNFVNNFSSLSGDLIVELCEALQGAVLDDKTRAEIDDLSDMLKGNLDKVVQHGKRADSIVRNMLLHSRSGLGEHRPVDINAVVEESLNLAYHGARAEGNSFNIMLERNFDPGAGEVDLFPQEITRVLLNLISNGFYATAKRRAAEGETGYEPILAASTKSLGDAVEIRIRDNGTGIPPDVKEKMFNPFFTTKPAGEGTGLGLSLSHDIVVKQHAGTIEVDTELGAFTEFRIVLPRGAATLAKAGGNA</sequence>
<dbReference type="Pfam" id="PF13185">
    <property type="entry name" value="GAF_2"/>
    <property type="match status" value="2"/>
</dbReference>
<dbReference type="SUPFAM" id="SSF55874">
    <property type="entry name" value="ATPase domain of HSP90 chaperone/DNA topoisomerase II/histidine kinase"/>
    <property type="match status" value="1"/>
</dbReference>
<dbReference type="Pfam" id="PF01590">
    <property type="entry name" value="GAF"/>
    <property type="match status" value="5"/>
</dbReference>
<evidence type="ECO:0000256" key="1">
    <source>
        <dbReference type="ARBA" id="ARBA00000085"/>
    </source>
</evidence>
<dbReference type="RefSeq" id="WP_107647519.1">
    <property type="nucleotide sequence ID" value="NZ_PZJX01000003.1"/>
</dbReference>
<dbReference type="InterPro" id="IPR003661">
    <property type="entry name" value="HisK_dim/P_dom"/>
</dbReference>
<dbReference type="PROSITE" id="PS50109">
    <property type="entry name" value="HIS_KIN"/>
    <property type="match status" value="1"/>
</dbReference>
<evidence type="ECO:0000313" key="6">
    <source>
        <dbReference type="Proteomes" id="UP000240259"/>
    </source>
</evidence>
<dbReference type="SUPFAM" id="SSF47384">
    <property type="entry name" value="Homodimeric domain of signal transducing histidine kinase"/>
    <property type="match status" value="1"/>
</dbReference>
<dbReference type="SMART" id="SM00387">
    <property type="entry name" value="HATPase_c"/>
    <property type="match status" value="1"/>
</dbReference>
<dbReference type="InterPro" id="IPR036890">
    <property type="entry name" value="HATPase_C_sf"/>
</dbReference>
<dbReference type="PANTHER" id="PTHR43065">
    <property type="entry name" value="SENSOR HISTIDINE KINASE"/>
    <property type="match status" value="1"/>
</dbReference>
<keyword evidence="3" id="KW-0597">Phosphoprotein</keyword>
<dbReference type="Gene3D" id="1.10.287.130">
    <property type="match status" value="1"/>
</dbReference>
<keyword evidence="5" id="KW-0808">Transferase</keyword>
<evidence type="ECO:0000256" key="3">
    <source>
        <dbReference type="ARBA" id="ARBA00022553"/>
    </source>
</evidence>
<dbReference type="GO" id="GO:0000155">
    <property type="term" value="F:phosphorelay sensor kinase activity"/>
    <property type="evidence" value="ECO:0007669"/>
    <property type="project" value="InterPro"/>
</dbReference>
<dbReference type="InterPro" id="IPR004358">
    <property type="entry name" value="Sig_transdc_His_kin-like_C"/>
</dbReference>
<evidence type="ECO:0000259" key="4">
    <source>
        <dbReference type="PROSITE" id="PS50109"/>
    </source>
</evidence>
<reference evidence="5 6" key="1">
    <citation type="submission" date="2018-03" db="EMBL/GenBank/DDBJ databases">
        <title>Genome sequence of the symbiotic type strain Mesorhizobium helmanticense CSLC115NT isolated from Lotus corniculatus nodules.</title>
        <authorList>
            <person name="Sannazzaro A.I."/>
            <person name="Torres Tejerizo G.A."/>
            <person name="Dip D."/>
            <person name="Caballero M."/>
            <person name="Pistorio M."/>
            <person name="Estrella M.J."/>
        </authorList>
    </citation>
    <scope>NUCLEOTIDE SEQUENCE [LARGE SCALE GENOMIC DNA]</scope>
    <source>
        <strain evidence="5 6">CSLC115N</strain>
    </source>
</reference>
<dbReference type="InterPro" id="IPR003594">
    <property type="entry name" value="HATPase_dom"/>
</dbReference>
<dbReference type="EMBL" id="PZJX01000003">
    <property type="protein sequence ID" value="PTE12363.1"/>
    <property type="molecule type" value="Genomic_DNA"/>
</dbReference>
<dbReference type="SUPFAM" id="SSF55781">
    <property type="entry name" value="GAF domain-like"/>
    <property type="match status" value="7"/>
</dbReference>
<proteinExistence type="predicted"/>
<dbReference type="Proteomes" id="UP000240259">
    <property type="component" value="Unassembled WGS sequence"/>
</dbReference>
<gene>
    <name evidence="5" type="ORF">C9427_01915</name>
</gene>
<organism evidence="5 6">
    <name type="scientific">Mesorhizobium helmanticense</name>
    <dbReference type="NCBI Taxonomy" id="1776423"/>
    <lineage>
        <taxon>Bacteria</taxon>
        <taxon>Pseudomonadati</taxon>
        <taxon>Pseudomonadota</taxon>
        <taxon>Alphaproteobacteria</taxon>
        <taxon>Hyphomicrobiales</taxon>
        <taxon>Phyllobacteriaceae</taxon>
        <taxon>Mesorhizobium</taxon>
    </lineage>
</organism>
<accession>A0A2T4J3D2</accession>
<comment type="caution">
    <text evidence="5">The sequence shown here is derived from an EMBL/GenBank/DDBJ whole genome shotgun (WGS) entry which is preliminary data.</text>
</comment>
<dbReference type="PRINTS" id="PR00344">
    <property type="entry name" value="BCTRLSENSOR"/>
</dbReference>
<comment type="catalytic activity">
    <reaction evidence="1">
        <text>ATP + protein L-histidine = ADP + protein N-phospho-L-histidine.</text>
        <dbReference type="EC" id="2.7.13.3"/>
    </reaction>
</comment>
<dbReference type="InterPro" id="IPR036097">
    <property type="entry name" value="HisK_dim/P_sf"/>
</dbReference>
<keyword evidence="5" id="KW-0418">Kinase</keyword>
<feature type="domain" description="Histidine kinase" evidence="4">
    <location>
        <begin position="1289"/>
        <end position="1534"/>
    </location>
</feature>
<dbReference type="PANTHER" id="PTHR43065:SF42">
    <property type="entry name" value="TWO-COMPONENT SENSOR PPRA"/>
    <property type="match status" value="1"/>
</dbReference>
<name>A0A2T4J3D2_9HYPH</name>
<protein>
    <recommendedName>
        <fullName evidence="2">histidine kinase</fullName>
        <ecNumber evidence="2">2.7.13.3</ecNumber>
    </recommendedName>
</protein>